<gene>
    <name evidence="2" type="ORF">CLV46_0044</name>
</gene>
<name>A0A2M9CF88_9MICO</name>
<dbReference type="AlphaFoldDB" id="A0A2M9CF88"/>
<evidence type="ECO:0000313" key="3">
    <source>
        <dbReference type="Proteomes" id="UP000228758"/>
    </source>
</evidence>
<dbReference type="RefSeq" id="WP_100362933.1">
    <property type="nucleotide sequence ID" value="NZ_PGFF01000001.1"/>
</dbReference>
<protein>
    <submittedName>
        <fullName evidence="2">Uncharacterized protein</fullName>
    </submittedName>
</protein>
<evidence type="ECO:0000256" key="1">
    <source>
        <dbReference type="SAM" id="MobiDB-lite"/>
    </source>
</evidence>
<dbReference type="EMBL" id="PGFF01000001">
    <property type="protein sequence ID" value="PJJ70522.1"/>
    <property type="molecule type" value="Genomic_DNA"/>
</dbReference>
<organism evidence="2 3">
    <name type="scientific">Diaminobutyricimonas aerilata</name>
    <dbReference type="NCBI Taxonomy" id="1162967"/>
    <lineage>
        <taxon>Bacteria</taxon>
        <taxon>Bacillati</taxon>
        <taxon>Actinomycetota</taxon>
        <taxon>Actinomycetes</taxon>
        <taxon>Micrococcales</taxon>
        <taxon>Microbacteriaceae</taxon>
        <taxon>Diaminobutyricimonas</taxon>
    </lineage>
</organism>
<proteinExistence type="predicted"/>
<accession>A0A2M9CF88</accession>
<sequence>MDESFVAGYPRRVRLLLGLFAAVFGGVLLALFTTASPSSAEEAPPDSVVDRVATLVEHVTAPVSSTAAAAVQEVVAVAAPVVQAPVVQATPVPAVVHTVTETVANTSVSTILTPVAGVVDSTVGALPVVGNLPLVDAVLGESPITTVTDPVVDAVDTITDGLGAGVDAVIPDESVDGIGPVVIGISVAGDTSLEVSGTLAGRLASASTALRADLPTGADAAVTPSGVLFDAASGGSASAAALGGASASGSNGAAASVGILADHIRFAFAAGSAHGHTDDRLPGAPVSDSDSSPD</sequence>
<comment type="caution">
    <text evidence="2">The sequence shown here is derived from an EMBL/GenBank/DDBJ whole genome shotgun (WGS) entry which is preliminary data.</text>
</comment>
<reference evidence="2 3" key="1">
    <citation type="submission" date="2017-11" db="EMBL/GenBank/DDBJ databases">
        <title>Genomic Encyclopedia of Archaeal and Bacterial Type Strains, Phase II (KMG-II): From Individual Species to Whole Genera.</title>
        <authorList>
            <person name="Goeker M."/>
        </authorList>
    </citation>
    <scope>NUCLEOTIDE SEQUENCE [LARGE SCALE GENOMIC DNA]</scope>
    <source>
        <strain evidence="2 3">DSM 27393</strain>
    </source>
</reference>
<keyword evidence="3" id="KW-1185">Reference proteome</keyword>
<evidence type="ECO:0000313" key="2">
    <source>
        <dbReference type="EMBL" id="PJJ70522.1"/>
    </source>
</evidence>
<dbReference type="Proteomes" id="UP000228758">
    <property type="component" value="Unassembled WGS sequence"/>
</dbReference>
<feature type="region of interest" description="Disordered" evidence="1">
    <location>
        <begin position="274"/>
        <end position="294"/>
    </location>
</feature>